<feature type="compositionally biased region" description="Polar residues" evidence="5">
    <location>
        <begin position="1"/>
        <end position="12"/>
    </location>
</feature>
<accession>A0A9P5JY33</accession>
<proteinExistence type="predicted"/>
<dbReference type="EMBL" id="WHVB01000024">
    <property type="protein sequence ID" value="KAF8470995.1"/>
    <property type="molecule type" value="Genomic_DNA"/>
</dbReference>
<organism evidence="6 7">
    <name type="scientific">Russula ochroleuca</name>
    <dbReference type="NCBI Taxonomy" id="152965"/>
    <lineage>
        <taxon>Eukaryota</taxon>
        <taxon>Fungi</taxon>
        <taxon>Dikarya</taxon>
        <taxon>Basidiomycota</taxon>
        <taxon>Agaricomycotina</taxon>
        <taxon>Agaricomycetes</taxon>
        <taxon>Russulales</taxon>
        <taxon>Russulaceae</taxon>
        <taxon>Russula</taxon>
    </lineage>
</organism>
<feature type="compositionally biased region" description="Low complexity" evidence="5">
    <location>
        <begin position="125"/>
        <end position="140"/>
    </location>
</feature>
<keyword evidence="2" id="KW-0963">Cytoplasm</keyword>
<name>A0A9P5JY33_9AGAM</name>
<evidence type="ECO:0000313" key="7">
    <source>
        <dbReference type="Proteomes" id="UP000759537"/>
    </source>
</evidence>
<dbReference type="AlphaFoldDB" id="A0A9P5JY33"/>
<evidence type="ECO:0000256" key="2">
    <source>
        <dbReference type="ARBA" id="ARBA00022490"/>
    </source>
</evidence>
<evidence type="ECO:0000313" key="6">
    <source>
        <dbReference type="EMBL" id="KAF8470995.1"/>
    </source>
</evidence>
<dbReference type="GO" id="GO:0007015">
    <property type="term" value="P:actin filament organization"/>
    <property type="evidence" value="ECO:0007669"/>
    <property type="project" value="InterPro"/>
</dbReference>
<feature type="compositionally biased region" description="Basic residues" evidence="5">
    <location>
        <begin position="196"/>
        <end position="211"/>
    </location>
</feature>
<feature type="region of interest" description="Disordered" evidence="5">
    <location>
        <begin position="103"/>
        <end position="148"/>
    </location>
</feature>
<evidence type="ECO:0000256" key="5">
    <source>
        <dbReference type="SAM" id="MobiDB-lite"/>
    </source>
</evidence>
<feature type="region of interest" description="Disordered" evidence="5">
    <location>
        <begin position="1"/>
        <end position="41"/>
    </location>
</feature>
<comment type="subcellular location">
    <subcellularLocation>
        <location evidence="1">Cytoplasm</location>
        <location evidence="1">Cytoskeleton</location>
    </subcellularLocation>
</comment>
<evidence type="ECO:0000256" key="4">
    <source>
        <dbReference type="ARBA" id="ARBA00023212"/>
    </source>
</evidence>
<keyword evidence="4" id="KW-0206">Cytoskeleton</keyword>
<dbReference type="OrthoDB" id="10632381at2759"/>
<dbReference type="Proteomes" id="UP000759537">
    <property type="component" value="Unassembled WGS sequence"/>
</dbReference>
<comment type="caution">
    <text evidence="6">The sequence shown here is derived from an EMBL/GenBank/DDBJ whole genome shotgun (WGS) entry which is preliminary data.</text>
</comment>
<dbReference type="Gene3D" id="3.90.810.10">
    <property type="entry name" value="CRIB domain"/>
    <property type="match status" value="1"/>
</dbReference>
<feature type="compositionally biased region" description="Low complexity" evidence="5">
    <location>
        <begin position="24"/>
        <end position="41"/>
    </location>
</feature>
<reference evidence="6" key="1">
    <citation type="submission" date="2019-10" db="EMBL/GenBank/DDBJ databases">
        <authorList>
            <consortium name="DOE Joint Genome Institute"/>
            <person name="Kuo A."/>
            <person name="Miyauchi S."/>
            <person name="Kiss E."/>
            <person name="Drula E."/>
            <person name="Kohler A."/>
            <person name="Sanchez-Garcia M."/>
            <person name="Andreopoulos B."/>
            <person name="Barry K.W."/>
            <person name="Bonito G."/>
            <person name="Buee M."/>
            <person name="Carver A."/>
            <person name="Chen C."/>
            <person name="Cichocki N."/>
            <person name="Clum A."/>
            <person name="Culley D."/>
            <person name="Crous P.W."/>
            <person name="Fauchery L."/>
            <person name="Girlanda M."/>
            <person name="Hayes R."/>
            <person name="Keri Z."/>
            <person name="LaButti K."/>
            <person name="Lipzen A."/>
            <person name="Lombard V."/>
            <person name="Magnuson J."/>
            <person name="Maillard F."/>
            <person name="Morin E."/>
            <person name="Murat C."/>
            <person name="Nolan M."/>
            <person name="Ohm R."/>
            <person name="Pangilinan J."/>
            <person name="Pereira M."/>
            <person name="Perotto S."/>
            <person name="Peter M."/>
            <person name="Riley R."/>
            <person name="Sitrit Y."/>
            <person name="Stielow B."/>
            <person name="Szollosi G."/>
            <person name="Zifcakova L."/>
            <person name="Stursova M."/>
            <person name="Spatafora J.W."/>
            <person name="Tedersoo L."/>
            <person name="Vaario L.-M."/>
            <person name="Yamada A."/>
            <person name="Yan M."/>
            <person name="Wang P."/>
            <person name="Xu J."/>
            <person name="Bruns T."/>
            <person name="Baldrian P."/>
            <person name="Vilgalys R."/>
            <person name="Henrissat B."/>
            <person name="Grigoriev I.V."/>
            <person name="Hibbett D."/>
            <person name="Nagy L.G."/>
            <person name="Martin F.M."/>
        </authorList>
    </citation>
    <scope>NUCLEOTIDE SEQUENCE</scope>
    <source>
        <strain evidence="6">Prilba</strain>
    </source>
</reference>
<reference evidence="6" key="2">
    <citation type="journal article" date="2020" name="Nat. Commun.">
        <title>Large-scale genome sequencing of mycorrhizal fungi provides insights into the early evolution of symbiotic traits.</title>
        <authorList>
            <person name="Miyauchi S."/>
            <person name="Kiss E."/>
            <person name="Kuo A."/>
            <person name="Drula E."/>
            <person name="Kohler A."/>
            <person name="Sanchez-Garcia M."/>
            <person name="Morin E."/>
            <person name="Andreopoulos B."/>
            <person name="Barry K.W."/>
            <person name="Bonito G."/>
            <person name="Buee M."/>
            <person name="Carver A."/>
            <person name="Chen C."/>
            <person name="Cichocki N."/>
            <person name="Clum A."/>
            <person name="Culley D."/>
            <person name="Crous P.W."/>
            <person name="Fauchery L."/>
            <person name="Girlanda M."/>
            <person name="Hayes R.D."/>
            <person name="Keri Z."/>
            <person name="LaButti K."/>
            <person name="Lipzen A."/>
            <person name="Lombard V."/>
            <person name="Magnuson J."/>
            <person name="Maillard F."/>
            <person name="Murat C."/>
            <person name="Nolan M."/>
            <person name="Ohm R.A."/>
            <person name="Pangilinan J."/>
            <person name="Pereira M.F."/>
            <person name="Perotto S."/>
            <person name="Peter M."/>
            <person name="Pfister S."/>
            <person name="Riley R."/>
            <person name="Sitrit Y."/>
            <person name="Stielow J.B."/>
            <person name="Szollosi G."/>
            <person name="Zifcakova L."/>
            <person name="Stursova M."/>
            <person name="Spatafora J.W."/>
            <person name="Tedersoo L."/>
            <person name="Vaario L.M."/>
            <person name="Yamada A."/>
            <person name="Yan M."/>
            <person name="Wang P."/>
            <person name="Xu J."/>
            <person name="Bruns T."/>
            <person name="Baldrian P."/>
            <person name="Vilgalys R."/>
            <person name="Dunand C."/>
            <person name="Henrissat B."/>
            <person name="Grigoriev I.V."/>
            <person name="Hibbett D."/>
            <person name="Nagy L.G."/>
            <person name="Martin F.M."/>
        </authorList>
    </citation>
    <scope>NUCLEOTIDE SEQUENCE</scope>
    <source>
        <strain evidence="6">Prilba</strain>
    </source>
</reference>
<sequence>MSTLEQSYSNQPHPAKTNDPVDLAGGPQPGQAGTGTVPTAGSSVHVAHMGYDSEKVSTSSSVDPSWSAFLDDLHRHGVNEAVIAENMEFIKSFVHSIQESDAVANGGPKKKKPPVPAPRRAQQDSTSSTATSPPSLHPLSRGAPPHVQSGVDPSWVAFLDDLHRHGVDEAVIAENMDFIKSFVCRAQESDAVTNGGRKKKPPPPAPRCRRRAQQDSTPCQG</sequence>
<dbReference type="SUPFAM" id="SSF47912">
    <property type="entry name" value="Wiscott-Aldrich syndrome protein, WASP, C-terminal domain"/>
    <property type="match status" value="1"/>
</dbReference>
<dbReference type="InterPro" id="IPR036936">
    <property type="entry name" value="CRIB_dom_sf"/>
</dbReference>
<dbReference type="InterPro" id="IPR011026">
    <property type="entry name" value="WAS_C"/>
</dbReference>
<evidence type="ECO:0000256" key="3">
    <source>
        <dbReference type="ARBA" id="ARBA00022553"/>
    </source>
</evidence>
<keyword evidence="7" id="KW-1185">Reference proteome</keyword>
<dbReference type="GO" id="GO:0005856">
    <property type="term" value="C:cytoskeleton"/>
    <property type="evidence" value="ECO:0007669"/>
    <property type="project" value="UniProtKB-SubCell"/>
</dbReference>
<feature type="region of interest" description="Disordered" evidence="5">
    <location>
        <begin position="189"/>
        <end position="221"/>
    </location>
</feature>
<gene>
    <name evidence="6" type="ORF">DFH94DRAFT_770604</name>
</gene>
<evidence type="ECO:0000256" key="1">
    <source>
        <dbReference type="ARBA" id="ARBA00004245"/>
    </source>
</evidence>
<keyword evidence="3" id="KW-0597">Phosphoprotein</keyword>
<protein>
    <submittedName>
        <fullName evidence="6">Uncharacterized protein</fullName>
    </submittedName>
</protein>